<feature type="region of interest" description="Disordered" evidence="1">
    <location>
        <begin position="127"/>
        <end position="189"/>
    </location>
</feature>
<feature type="compositionally biased region" description="Basic and acidic residues" evidence="1">
    <location>
        <begin position="582"/>
        <end position="595"/>
    </location>
</feature>
<feature type="compositionally biased region" description="Low complexity" evidence="1">
    <location>
        <begin position="1276"/>
        <end position="1290"/>
    </location>
</feature>
<feature type="compositionally biased region" description="Low complexity" evidence="1">
    <location>
        <begin position="781"/>
        <end position="792"/>
    </location>
</feature>
<proteinExistence type="predicted"/>
<evidence type="ECO:0000256" key="1">
    <source>
        <dbReference type="SAM" id="MobiDB-lite"/>
    </source>
</evidence>
<feature type="compositionally biased region" description="Basic and acidic residues" evidence="1">
    <location>
        <begin position="1503"/>
        <end position="1516"/>
    </location>
</feature>
<feature type="compositionally biased region" description="Low complexity" evidence="1">
    <location>
        <begin position="973"/>
        <end position="990"/>
    </location>
</feature>
<organism evidence="3 4">
    <name type="scientific">Streptomonospora arabica</name>
    <dbReference type="NCBI Taxonomy" id="412417"/>
    <lineage>
        <taxon>Bacteria</taxon>
        <taxon>Bacillati</taxon>
        <taxon>Actinomycetota</taxon>
        <taxon>Actinomycetes</taxon>
        <taxon>Streptosporangiales</taxon>
        <taxon>Nocardiopsidaceae</taxon>
        <taxon>Streptomonospora</taxon>
    </lineage>
</organism>
<feature type="region of interest" description="Disordered" evidence="1">
    <location>
        <begin position="296"/>
        <end position="1549"/>
    </location>
</feature>
<feature type="compositionally biased region" description="Low complexity" evidence="1">
    <location>
        <begin position="887"/>
        <end position="897"/>
    </location>
</feature>
<feature type="region of interest" description="Disordered" evidence="1">
    <location>
        <begin position="1818"/>
        <end position="1847"/>
    </location>
</feature>
<feature type="compositionally biased region" description="Gly residues" evidence="1">
    <location>
        <begin position="618"/>
        <end position="631"/>
    </location>
</feature>
<dbReference type="InterPro" id="IPR027417">
    <property type="entry name" value="P-loop_NTPase"/>
</dbReference>
<dbReference type="Gene3D" id="3.40.50.300">
    <property type="entry name" value="P-loop containing nucleotide triphosphate hydrolases"/>
    <property type="match status" value="1"/>
</dbReference>
<keyword evidence="2" id="KW-0812">Transmembrane</keyword>
<feature type="transmembrane region" description="Helical" evidence="2">
    <location>
        <begin position="59"/>
        <end position="78"/>
    </location>
</feature>
<dbReference type="EMBL" id="JBHSIY010000004">
    <property type="protein sequence ID" value="MFC4865816.1"/>
    <property type="molecule type" value="Genomic_DNA"/>
</dbReference>
<keyword evidence="2" id="KW-1133">Transmembrane helix</keyword>
<evidence type="ECO:0000313" key="3">
    <source>
        <dbReference type="EMBL" id="MFC4865816.1"/>
    </source>
</evidence>
<feature type="compositionally biased region" description="Low complexity" evidence="1">
    <location>
        <begin position="458"/>
        <end position="476"/>
    </location>
</feature>
<sequence>MDLPTYTNIWRIEKKLYKLYDFRLPQPVSVVYIGVVVGVGFVWVMLLRLIGVPLEMPLHVVYIVPPFVIAFLATRPVVEGKRLSELIVSQIRFTAEPRVFTRLRPEREPAAVEVTVRVWHRDPQAGPLPAVAADADVRERGRERGGVPARRTSTGPNRTAEQAPSLAGALPSAPPQATGGPAEEEGAPEPLWDDAVAAPKASVNGSRAEPLYPAARTGASVAEPAPAQEPEPAGRERGAGAATEPEPVGASAPAPAEPPDLRGEWERDDGAEPRRGGARRRGVGLRVLNYFGFALDRQPGRSGASEHRGEPAPGVRRRPARGPVSGPVPGAARTPVELAEHLAAAEHPSRRERPEEASGTAAPASTAEAADAPAVAERPEPPGSSARRRAEEMMAAPAPAEPLAAAPPGADASGAETARPAAEQGGAPAAKQRPQRRLRGRAQGMEVARRLERERSTGDASAAAPTAESAAGAERAVGTERARAPQPARPAPGDGAPSGRPSLRERRAQRRPHAAPWDLPVPLAGADADRPDGGDERREGAESDADGAAGRVRERGAPGAPPADARRPAGAAQDGPWAADKPALELDHGTGEHENLSGVVRVFSAPAAPDAPSTGNGHPSGSGDEGGGAAGAHGPAAAPQNGGPGEAKPPLQLDHGTDEHESLSGVVGVFAAPSDGGVPERTDPVAGSAQGERGDRAVAPGPPQAVDAEQPPSGAPSSWADGSDDAPADTADRPALGSAATGTAETPTAEPAAGSDRGADPGTGVDRADGEPEDGRDDGRAGAASGAGAPSDAPDERLSVLNRYLSRTDTPAPRPPRFAEAGGHEPRRPVAWFTDAPDPHDAPAAPGESAPGPRPDRADAVSVSDGRSGADAPREGAPELPSDGQDAAAASAGSAGRRAGGEPVGDGASDERAPSGVGTGTGGSAERVAEVSGEGRFGEGGSSGDREPGSAVGHAGGADTAARPEPSRESRSGSDASQDAAAASAGSAGRRAGGEPVGGGASDERAPSGVGTESSATRAGSSVGDRDGDAGGAAARPEPSPDHERDRRGAERSGRPEHVAQSAAGNRSEERAPSRKAETSDGTAERTDALGEGTPSESEGSEAENTPEPASGLQDARPAVGRQSLPPLAGPPVDTGRTSSLRGDAATDDEGGAPEGADTGASGGRTDAEAAGTGPDRGGAPRARVHGAVEAGRTAGGDEADGAEHSAAAAQGALPPLAGAPEESGANAPVRSGAAAEDALHRGGEPDESGEGGRYREDDRPGAAASGAERRTGDSAAAPRADVAPSVAVPAKPPLELDHGTGEHESFGQVDAPDRRTTAADLEAAEAAAIRARAGRTGRTDAPGDADGDHEPTRDRSDRPDPAAAERVEPGRAAADRPDPAAHPDRSDRLARTIRSSPTGGSPAPARDAADDGARRNEGGDAEPDTRERRLRSAPAARVDDGVFSRVAQNARRLSHLFGQTPPGTPPDPAPRSESTTAGGTAGPPDQQAAERPGPASPADPAEAEKPELQLDHGTGEQEGMGRTAKGASARQDRPSSAAGTAPGDSGATRGWRRLARVVTGGSAAAAKSDLPAVDIERLRTPLPSPRNVVVLGCTGGAGQTVTTLMLGHTLAAYRDERVVAVDVNPGSGGLSRRIRTETPETVTSLLANADRVHGYAAMRRYTSRAATGLEVVATLDDPYVQTLDDRDYAGLAGLLERFYEITVLDPAATGVARSLPAADGMVLVAPASEDAARAVAMTFEWLDGHGYSALRSTAVVVINGVSKRSLADVDAAEQVARGRCRAIVRVPWDDHLAAGKVVDVGALRPTTRRAHGALGGVLVRGMDGGPAPSGQAVPGGRRRSPSETRG</sequence>
<accession>A0ABV9SIR8</accession>
<evidence type="ECO:0000256" key="2">
    <source>
        <dbReference type="SAM" id="Phobius"/>
    </source>
</evidence>
<feature type="compositionally biased region" description="Low complexity" evidence="1">
    <location>
        <begin position="1205"/>
        <end position="1221"/>
    </location>
</feature>
<dbReference type="Proteomes" id="UP001595858">
    <property type="component" value="Unassembled WGS sequence"/>
</dbReference>
<feature type="compositionally biased region" description="Low complexity" evidence="1">
    <location>
        <begin position="632"/>
        <end position="641"/>
    </location>
</feature>
<name>A0ABV9SIR8_9ACTN</name>
<feature type="compositionally biased region" description="Basic and acidic residues" evidence="1">
    <location>
        <begin position="527"/>
        <end position="541"/>
    </location>
</feature>
<dbReference type="InterPro" id="IPR025608">
    <property type="entry name" value="TcpE"/>
</dbReference>
<keyword evidence="2" id="KW-0472">Membrane</keyword>
<feature type="compositionally biased region" description="Low complexity" evidence="1">
    <location>
        <begin position="842"/>
        <end position="851"/>
    </location>
</feature>
<feature type="compositionally biased region" description="Low complexity" evidence="1">
    <location>
        <begin position="357"/>
        <end position="376"/>
    </location>
</feature>
<feature type="compositionally biased region" description="Basic and acidic residues" evidence="1">
    <location>
        <begin position="447"/>
        <end position="457"/>
    </location>
</feature>
<feature type="compositionally biased region" description="Low complexity" evidence="1">
    <location>
        <begin position="393"/>
        <end position="415"/>
    </location>
</feature>
<reference evidence="4" key="1">
    <citation type="journal article" date="2019" name="Int. J. Syst. Evol. Microbiol.">
        <title>The Global Catalogue of Microorganisms (GCM) 10K type strain sequencing project: providing services to taxonomists for standard genome sequencing and annotation.</title>
        <authorList>
            <consortium name="The Broad Institute Genomics Platform"/>
            <consortium name="The Broad Institute Genome Sequencing Center for Infectious Disease"/>
            <person name="Wu L."/>
            <person name="Ma J."/>
        </authorList>
    </citation>
    <scope>NUCLEOTIDE SEQUENCE [LARGE SCALE GENOMIC DNA]</scope>
    <source>
        <strain evidence="4">CGMCC 4.7304</strain>
    </source>
</reference>
<feature type="compositionally biased region" description="Low complexity" evidence="1">
    <location>
        <begin position="321"/>
        <end position="333"/>
    </location>
</feature>
<dbReference type="PANTHER" id="PTHR43384:SF14">
    <property type="entry name" value="ESX-1 SECRETION-ASSOCIATED PROTEIN ESPI"/>
    <property type="match status" value="1"/>
</dbReference>
<feature type="compositionally biased region" description="Low complexity" evidence="1">
    <location>
        <begin position="162"/>
        <end position="181"/>
    </location>
</feature>
<feature type="compositionally biased region" description="Basic and acidic residues" evidence="1">
    <location>
        <begin position="1347"/>
        <end position="1391"/>
    </location>
</feature>
<dbReference type="RefSeq" id="WP_344144445.1">
    <property type="nucleotide sequence ID" value="NZ_BAAAQI010000010.1"/>
</dbReference>
<comment type="caution">
    <text evidence="3">The sequence shown here is derived from an EMBL/GenBank/DDBJ whole genome shotgun (WGS) entry which is preliminary data.</text>
</comment>
<feature type="compositionally biased region" description="Basic and acidic residues" evidence="1">
    <location>
        <begin position="1295"/>
        <end position="1318"/>
    </location>
</feature>
<feature type="compositionally biased region" description="Low complexity" evidence="1">
    <location>
        <begin position="733"/>
        <end position="754"/>
    </location>
</feature>
<feature type="compositionally biased region" description="Basic and acidic residues" evidence="1">
    <location>
        <begin position="259"/>
        <end position="275"/>
    </location>
</feature>
<dbReference type="PANTHER" id="PTHR43384">
    <property type="entry name" value="SEPTUM SITE-DETERMINING PROTEIN MIND HOMOLOG, CHLOROPLASTIC-RELATED"/>
    <property type="match status" value="1"/>
</dbReference>
<feature type="compositionally biased region" description="Basic and acidic residues" evidence="1">
    <location>
        <begin position="1039"/>
        <end position="1058"/>
    </location>
</feature>
<feature type="region of interest" description="Disordered" evidence="1">
    <location>
        <begin position="216"/>
        <end position="282"/>
    </location>
</feature>
<dbReference type="InterPro" id="IPR050625">
    <property type="entry name" value="ParA/MinD_ATPase"/>
</dbReference>
<feature type="compositionally biased region" description="Basic and acidic residues" evidence="1">
    <location>
        <begin position="1238"/>
        <end position="1261"/>
    </location>
</feature>
<feature type="compositionally biased region" description="Low complexity" evidence="1">
    <location>
        <begin position="1319"/>
        <end position="1341"/>
    </location>
</feature>
<feature type="compositionally biased region" description="Basic and acidic residues" evidence="1">
    <location>
        <begin position="135"/>
        <end position="145"/>
    </location>
</feature>
<feature type="compositionally biased region" description="Basic and acidic residues" evidence="1">
    <location>
        <begin position="338"/>
        <end position="356"/>
    </location>
</feature>
<feature type="compositionally biased region" description="Low complexity" evidence="1">
    <location>
        <begin position="222"/>
        <end position="231"/>
    </location>
</feature>
<gene>
    <name evidence="3" type="ORF">ACFPCZ_04165</name>
</gene>
<feature type="compositionally biased region" description="Basic and acidic residues" evidence="1">
    <location>
        <begin position="1408"/>
        <end position="1428"/>
    </location>
</feature>
<dbReference type="SUPFAM" id="SSF52540">
    <property type="entry name" value="P-loop containing nucleoside triphosphate hydrolases"/>
    <property type="match status" value="1"/>
</dbReference>
<protein>
    <submittedName>
        <fullName evidence="3">TcpE family conjugal transfer membrane protein</fullName>
    </submittedName>
</protein>
<evidence type="ECO:0000313" key="4">
    <source>
        <dbReference type="Proteomes" id="UP001595858"/>
    </source>
</evidence>
<feature type="compositionally biased region" description="Low complexity" evidence="1">
    <location>
        <begin position="491"/>
        <end position="501"/>
    </location>
</feature>
<dbReference type="Pfam" id="PF12648">
    <property type="entry name" value="TcpE"/>
    <property type="match status" value="1"/>
</dbReference>
<keyword evidence="4" id="KW-1185">Reference proteome</keyword>
<feature type="compositionally biased region" description="Basic and acidic residues" evidence="1">
    <location>
        <begin position="1067"/>
        <end position="1089"/>
    </location>
</feature>
<feature type="transmembrane region" description="Helical" evidence="2">
    <location>
        <begin position="29"/>
        <end position="47"/>
    </location>
</feature>